<proteinExistence type="predicted"/>
<dbReference type="OrthoDB" id="1428408at2759"/>
<sequence>MEALTLHHHRHPLYPSYHYYCSSLTPSTSYSLFRSPPQSSPLSTSSIVASSSDPSLQHSDPKSHQSFNPLSKVSSFLTITAASAFLFLGFCQNRYVNKPIITSSPSSVLSIQEALDEKMELKDCHIQSILHLKLEEKVPIVHSFKRAKTADEEAWQVLKAEVYSSSEGFEFVKIGFEEILEKERKAYHDCVLEHLEMVDECKCLLKGIKVAMDRCERENASVKHSLRFFTKVVAHIRVLEGDMLSALKYYKELDKD</sequence>
<evidence type="ECO:0000313" key="2">
    <source>
        <dbReference type="Proteomes" id="UP000694853"/>
    </source>
</evidence>
<accession>A0A8B8LBW4</accession>
<evidence type="ECO:0000256" key="1">
    <source>
        <dbReference type="SAM" id="MobiDB-lite"/>
    </source>
</evidence>
<feature type="region of interest" description="Disordered" evidence="1">
    <location>
        <begin position="43"/>
        <end position="64"/>
    </location>
</feature>
<organism evidence="2 3">
    <name type="scientific">Abrus precatorius</name>
    <name type="common">Indian licorice</name>
    <name type="synonym">Glycine abrus</name>
    <dbReference type="NCBI Taxonomy" id="3816"/>
    <lineage>
        <taxon>Eukaryota</taxon>
        <taxon>Viridiplantae</taxon>
        <taxon>Streptophyta</taxon>
        <taxon>Embryophyta</taxon>
        <taxon>Tracheophyta</taxon>
        <taxon>Spermatophyta</taxon>
        <taxon>Magnoliopsida</taxon>
        <taxon>eudicotyledons</taxon>
        <taxon>Gunneridae</taxon>
        <taxon>Pentapetalae</taxon>
        <taxon>rosids</taxon>
        <taxon>fabids</taxon>
        <taxon>Fabales</taxon>
        <taxon>Fabaceae</taxon>
        <taxon>Papilionoideae</taxon>
        <taxon>50 kb inversion clade</taxon>
        <taxon>NPAAA clade</taxon>
        <taxon>indigoferoid/millettioid clade</taxon>
        <taxon>Abreae</taxon>
        <taxon>Abrus</taxon>
    </lineage>
</organism>
<evidence type="ECO:0000313" key="3">
    <source>
        <dbReference type="RefSeq" id="XP_027352763.1"/>
    </source>
</evidence>
<feature type="compositionally biased region" description="Polar residues" evidence="1">
    <location>
        <begin position="47"/>
        <end position="64"/>
    </location>
</feature>
<gene>
    <name evidence="3" type="primary">LOC113863396</name>
</gene>
<reference evidence="3" key="2">
    <citation type="submission" date="2025-08" db="UniProtKB">
        <authorList>
            <consortium name="RefSeq"/>
        </authorList>
    </citation>
    <scope>IDENTIFICATION</scope>
    <source>
        <tissue evidence="3">Young leaves</tissue>
    </source>
</reference>
<name>A0A8B8LBW4_ABRPR</name>
<dbReference type="AlphaFoldDB" id="A0A8B8LBW4"/>
<dbReference type="Proteomes" id="UP000694853">
    <property type="component" value="Unplaced"/>
</dbReference>
<keyword evidence="2" id="KW-1185">Reference proteome</keyword>
<reference evidence="2" key="1">
    <citation type="journal article" date="2019" name="Toxins">
        <title>Detection of Abrin-Like and Prepropulchellin-Like Toxin Genes and Transcripts Using Whole Genome Sequencing and Full-Length Transcript Sequencing of Abrus precatorius.</title>
        <authorList>
            <person name="Hovde B.T."/>
            <person name="Daligault H.E."/>
            <person name="Hanschen E.R."/>
            <person name="Kunde Y.A."/>
            <person name="Johnson M.B."/>
            <person name="Starkenburg S.R."/>
            <person name="Johnson S.L."/>
        </authorList>
    </citation>
    <scope>NUCLEOTIDE SEQUENCE [LARGE SCALE GENOMIC DNA]</scope>
</reference>
<dbReference type="KEGG" id="aprc:113863396"/>
<protein>
    <submittedName>
        <fullName evidence="3">Uncharacterized protein LOC113863396</fullName>
    </submittedName>
</protein>
<dbReference type="GeneID" id="113863396"/>
<dbReference type="RefSeq" id="XP_027352763.1">
    <property type="nucleotide sequence ID" value="XM_027496962.1"/>
</dbReference>